<accession>A0ABS5I5Q7</accession>
<proteinExistence type="inferred from homology"/>
<dbReference type="PANTHER" id="PTHR21198:SF2">
    <property type="entry name" value="GLUTAMATE RACEMASE"/>
    <property type="match status" value="1"/>
</dbReference>
<dbReference type="EC" id="5.1.1.3" evidence="2 7"/>
<evidence type="ECO:0000256" key="1">
    <source>
        <dbReference type="ARBA" id="ARBA00001602"/>
    </source>
</evidence>
<dbReference type="RefSeq" id="WP_153666111.1">
    <property type="nucleotide sequence ID" value="NZ_JAAIKR010000018.1"/>
</dbReference>
<evidence type="ECO:0000256" key="7">
    <source>
        <dbReference type="HAMAP-Rule" id="MF_00258"/>
    </source>
</evidence>
<evidence type="ECO:0000256" key="5">
    <source>
        <dbReference type="ARBA" id="ARBA00023235"/>
    </source>
</evidence>
<gene>
    <name evidence="7" type="primary">murI</name>
    <name evidence="8" type="ORF">G3R48_15400</name>
</gene>
<keyword evidence="3 7" id="KW-0133">Cell shape</keyword>
<evidence type="ECO:0000256" key="4">
    <source>
        <dbReference type="ARBA" id="ARBA00022984"/>
    </source>
</evidence>
<evidence type="ECO:0000256" key="6">
    <source>
        <dbReference type="ARBA" id="ARBA00023316"/>
    </source>
</evidence>
<reference evidence="8 9" key="1">
    <citation type="submission" date="2020-02" db="EMBL/GenBank/DDBJ databases">
        <title>Shewanella WXL01 sp. nov., a marine bacterium isolated from green algae in Luhuitou Fringing Reef (Northern South China Sea).</title>
        <authorList>
            <person name="Wang X."/>
        </authorList>
    </citation>
    <scope>NUCLEOTIDE SEQUENCE [LARGE SCALE GENOMIC DNA]</scope>
    <source>
        <strain evidence="8 9">MCCC 1A01895</strain>
    </source>
</reference>
<dbReference type="InterPro" id="IPR015942">
    <property type="entry name" value="Asp/Glu/hydantoin_racemase"/>
</dbReference>
<dbReference type="Proteomes" id="UP000811844">
    <property type="component" value="Unassembled WGS sequence"/>
</dbReference>
<comment type="pathway">
    <text evidence="7">Cell wall biogenesis; peptidoglycan biosynthesis.</text>
</comment>
<sequence length="257" mass="27834">MSGPIIVFDSGIGGLSVLQHIQKQLPNHDVFYLFDNARLPYGDLEEQVLITGCVELITEQVTKLNAQVVVVACNTASTLVLPALRQALTIPVVGVVPAIKPAAKLSQTKHIALLATPGTVNRQYTKQLISNYAHDCKVALLGTSEMVMLAEAKLANEAIDQAIITEILQPLNQSSIDTIVLGCTHFPLLISEIKMALTQHVTLLDSGVAIAKRVESLVGESKTKKRGQLQAGFTKQISEQLKLTLVDYGFSRFALRP</sequence>
<feature type="binding site" evidence="7">
    <location>
        <begin position="9"/>
        <end position="10"/>
    </location>
    <ligand>
        <name>substrate</name>
    </ligand>
</feature>
<dbReference type="InterPro" id="IPR001920">
    <property type="entry name" value="Asp/Glu_race"/>
</dbReference>
<dbReference type="InterPro" id="IPR004391">
    <property type="entry name" value="Glu_race"/>
</dbReference>
<comment type="caution">
    <text evidence="8">The sequence shown here is derived from an EMBL/GenBank/DDBJ whole genome shotgun (WGS) entry which is preliminary data.</text>
</comment>
<dbReference type="InterPro" id="IPR033134">
    <property type="entry name" value="Asp/Glu_racemase_AS_2"/>
</dbReference>
<protein>
    <recommendedName>
        <fullName evidence="2 7">Glutamate racemase</fullName>
        <ecNumber evidence="2 7">5.1.1.3</ecNumber>
    </recommendedName>
</protein>
<feature type="binding site" evidence="7">
    <location>
        <begin position="184"/>
        <end position="185"/>
    </location>
    <ligand>
        <name>substrate</name>
    </ligand>
</feature>
<comment type="similarity">
    <text evidence="7">Belongs to the aspartate/glutamate racemases family.</text>
</comment>
<keyword evidence="9" id="KW-1185">Reference proteome</keyword>
<dbReference type="Pfam" id="PF01177">
    <property type="entry name" value="Asp_Glu_race"/>
    <property type="match status" value="1"/>
</dbReference>
<feature type="binding site" evidence="7">
    <location>
        <begin position="41"/>
        <end position="42"/>
    </location>
    <ligand>
        <name>substrate</name>
    </ligand>
</feature>
<comment type="catalytic activity">
    <reaction evidence="1 7">
        <text>L-glutamate = D-glutamate</text>
        <dbReference type="Rhea" id="RHEA:12813"/>
        <dbReference type="ChEBI" id="CHEBI:29985"/>
        <dbReference type="ChEBI" id="CHEBI:29986"/>
        <dbReference type="EC" id="5.1.1.3"/>
    </reaction>
</comment>
<dbReference type="EMBL" id="JAAIKR010000018">
    <property type="protein sequence ID" value="MBR9729364.1"/>
    <property type="molecule type" value="Genomic_DNA"/>
</dbReference>
<dbReference type="PROSITE" id="PS00924">
    <property type="entry name" value="ASP_GLU_RACEMASE_2"/>
    <property type="match status" value="1"/>
</dbReference>
<dbReference type="Gene3D" id="3.40.50.1860">
    <property type="match status" value="2"/>
</dbReference>
<feature type="active site" description="Proton donor/acceptor" evidence="7">
    <location>
        <position position="73"/>
    </location>
</feature>
<feature type="binding site" evidence="7">
    <location>
        <begin position="74"/>
        <end position="75"/>
    </location>
    <ligand>
        <name>substrate</name>
    </ligand>
</feature>
<evidence type="ECO:0000256" key="2">
    <source>
        <dbReference type="ARBA" id="ARBA00013090"/>
    </source>
</evidence>
<organism evidence="8 9">
    <name type="scientific">Shewanella intestini</name>
    <dbReference type="NCBI Taxonomy" id="2017544"/>
    <lineage>
        <taxon>Bacteria</taxon>
        <taxon>Pseudomonadati</taxon>
        <taxon>Pseudomonadota</taxon>
        <taxon>Gammaproteobacteria</taxon>
        <taxon>Alteromonadales</taxon>
        <taxon>Shewanellaceae</taxon>
        <taxon>Shewanella</taxon>
    </lineage>
</organism>
<dbReference type="SUPFAM" id="SSF53681">
    <property type="entry name" value="Aspartate/glutamate racemase"/>
    <property type="match status" value="2"/>
</dbReference>
<keyword evidence="4 7" id="KW-0573">Peptidoglycan synthesis</keyword>
<keyword evidence="6 7" id="KW-0961">Cell wall biogenesis/degradation</keyword>
<dbReference type="PROSITE" id="PS00923">
    <property type="entry name" value="ASP_GLU_RACEMASE_1"/>
    <property type="match status" value="1"/>
</dbReference>
<name>A0ABS5I5Q7_9GAMM</name>
<dbReference type="GO" id="GO:0008881">
    <property type="term" value="F:glutamate racemase activity"/>
    <property type="evidence" value="ECO:0007669"/>
    <property type="project" value="UniProtKB-EC"/>
</dbReference>
<evidence type="ECO:0000313" key="8">
    <source>
        <dbReference type="EMBL" id="MBR9729364.1"/>
    </source>
</evidence>
<evidence type="ECO:0000313" key="9">
    <source>
        <dbReference type="Proteomes" id="UP000811844"/>
    </source>
</evidence>
<dbReference type="HAMAP" id="MF_00258">
    <property type="entry name" value="Glu_racemase"/>
    <property type="match status" value="1"/>
</dbReference>
<feature type="active site" description="Proton donor/acceptor" evidence="7">
    <location>
        <position position="183"/>
    </location>
</feature>
<evidence type="ECO:0000256" key="3">
    <source>
        <dbReference type="ARBA" id="ARBA00022960"/>
    </source>
</evidence>
<keyword evidence="5 7" id="KW-0413">Isomerase</keyword>
<dbReference type="PANTHER" id="PTHR21198">
    <property type="entry name" value="GLUTAMATE RACEMASE"/>
    <property type="match status" value="1"/>
</dbReference>
<comment type="function">
    <text evidence="7">Provides the (R)-glutamate required for cell wall biosynthesis.</text>
</comment>
<dbReference type="InterPro" id="IPR018187">
    <property type="entry name" value="Asp/Glu_racemase_AS_1"/>
</dbReference>
<dbReference type="NCBIfam" id="TIGR00067">
    <property type="entry name" value="glut_race"/>
    <property type="match status" value="1"/>
</dbReference>